<dbReference type="AlphaFoldDB" id="A0A6J6SA41"/>
<dbReference type="Gene3D" id="3.50.50.60">
    <property type="entry name" value="FAD/NAD(P)-binding domain"/>
    <property type="match status" value="1"/>
</dbReference>
<protein>
    <submittedName>
        <fullName evidence="1">Unannotated protein</fullName>
    </submittedName>
</protein>
<dbReference type="EMBL" id="CAEZXR010000406">
    <property type="protein sequence ID" value="CAB4731603.1"/>
    <property type="molecule type" value="Genomic_DNA"/>
</dbReference>
<dbReference type="InterPro" id="IPR036188">
    <property type="entry name" value="FAD/NAD-bd_sf"/>
</dbReference>
<dbReference type="InterPro" id="IPR051209">
    <property type="entry name" value="FAD-bind_Monooxygenase_sf"/>
</dbReference>
<organism evidence="1">
    <name type="scientific">freshwater metagenome</name>
    <dbReference type="NCBI Taxonomy" id="449393"/>
    <lineage>
        <taxon>unclassified sequences</taxon>
        <taxon>metagenomes</taxon>
        <taxon>ecological metagenomes</taxon>
    </lineage>
</organism>
<dbReference type="PANTHER" id="PTHR42877:SF4">
    <property type="entry name" value="FAD_NAD(P)-BINDING DOMAIN-CONTAINING PROTEIN-RELATED"/>
    <property type="match status" value="1"/>
</dbReference>
<dbReference type="PANTHER" id="PTHR42877">
    <property type="entry name" value="L-ORNITHINE N(5)-MONOOXYGENASE-RELATED"/>
    <property type="match status" value="1"/>
</dbReference>
<reference evidence="1" key="1">
    <citation type="submission" date="2020-05" db="EMBL/GenBank/DDBJ databases">
        <authorList>
            <person name="Chiriac C."/>
            <person name="Salcher M."/>
            <person name="Ghai R."/>
            <person name="Kavagutti S V."/>
        </authorList>
    </citation>
    <scope>NUCLEOTIDE SEQUENCE</scope>
</reference>
<sequence>MRAERRSWLWVTERFNGALSGTSPVTTPFLATIRAVWRMHLRRQVPDASLRARLVPDYALGCKRLLFSNAWYPALAREHVDVVTEAITELCPEGVRTSDGRLHESDVVIWGTGFAATDFLAGIAVTGADGRDLREEWADGARAHLGISVPGFPNLFCVYGPNTNLGGSSIIAMMEAQAGYIAQLVRAIADGRARALAARPEVYDRYDAEMQERLEAGVWSGCTSWYVDGSRITTNWPGLVAEYVERTATVRWDDLEAVAG</sequence>
<gene>
    <name evidence="1" type="ORF">UFOPK2579_02611</name>
</gene>
<evidence type="ECO:0000313" key="1">
    <source>
        <dbReference type="EMBL" id="CAB4731603.1"/>
    </source>
</evidence>
<proteinExistence type="predicted"/>
<dbReference type="SUPFAM" id="SSF51905">
    <property type="entry name" value="FAD/NAD(P)-binding domain"/>
    <property type="match status" value="1"/>
</dbReference>
<accession>A0A6J6SA41</accession>
<name>A0A6J6SA41_9ZZZZ</name>